<dbReference type="CDD" id="cd10536">
    <property type="entry name" value="SET_SMYD4"/>
    <property type="match status" value="1"/>
</dbReference>
<name>A0A1B6CWC9_9HEMI</name>
<dbReference type="PANTHER" id="PTHR46165">
    <property type="entry name" value="SET AND MYND DOMAIN-CONTAINING PROTEIN 4"/>
    <property type="match status" value="1"/>
</dbReference>
<dbReference type="GO" id="GO:0008168">
    <property type="term" value="F:methyltransferase activity"/>
    <property type="evidence" value="ECO:0007669"/>
    <property type="project" value="UniProtKB-KW"/>
</dbReference>
<dbReference type="GO" id="GO:0042826">
    <property type="term" value="F:histone deacetylase binding"/>
    <property type="evidence" value="ECO:0007669"/>
    <property type="project" value="TreeGrafter"/>
</dbReference>
<evidence type="ECO:0000256" key="7">
    <source>
        <dbReference type="PROSITE-ProRule" id="PRU00134"/>
    </source>
</evidence>
<evidence type="ECO:0000256" key="1">
    <source>
        <dbReference type="ARBA" id="ARBA00022603"/>
    </source>
</evidence>
<dbReference type="SUPFAM" id="SSF82199">
    <property type="entry name" value="SET domain"/>
    <property type="match status" value="1"/>
</dbReference>
<dbReference type="GO" id="GO:0005634">
    <property type="term" value="C:nucleus"/>
    <property type="evidence" value="ECO:0007669"/>
    <property type="project" value="TreeGrafter"/>
</dbReference>
<sequence length="632" mass="72303">MMPVLESKIDSFKNYHTNFRNSLTTQDLNHFSSLSNDIDRFSFVYGFPSAHEYKIVVYKQQKSIELATHFKEDGNKAFQNGKYKVALHLYSRAILESPQDSEQNKNEKLSILYANRSAALYHLKHYQLTLQDIELAIGSGYPKDIKYKICDRKARSLLALNQLKDARDAFRETLTALDVSKLPIEKRQKQQKDVQIMIAMLDKNKSLSNAPLPKDPSVEIPALTDGHNSYYHSASSIVNVKETPEFGRYAVAGRNIKVGEVLLTEKPYCSMLLAEFTKTNCFNCFKRALVPLPCPWCNNILFCSLECQKEALRTHHKIECSILNTLWKSGASLVCFMSLRILSQSGLDLFLKLQPVLKQGKPKISSKSYKNTDYLTIYNLVGHEDRRSTEDFLHRTHMATFLFRCLKKTNFFGNIDDKPETNDLTQEELYIGSLILHHLQVLQFNAHEVCQLVVKNIAENSYSQFIGGAVYPTLALFNHSCNPGIVRYYKGNRVVVQAIRKTLEGEMIAENYGPIFTQTPRKDRQETCKNQYWFECSCQACEEDWPTFDNMIDGNIRFRCETKGCNNILIVPINTMQLTMKCHGCGKSINILKGLKTLQDTDVMFKIAQKNSTGRRLSQGFDQVYRTACITG</sequence>
<dbReference type="InterPro" id="IPR002893">
    <property type="entry name" value="Znf_MYND"/>
</dbReference>
<accession>A0A1B6CWC9</accession>
<evidence type="ECO:0000256" key="4">
    <source>
        <dbReference type="ARBA" id="ARBA00022723"/>
    </source>
</evidence>
<dbReference type="InterPro" id="IPR046341">
    <property type="entry name" value="SET_dom_sf"/>
</dbReference>
<organism evidence="9">
    <name type="scientific">Clastoptera arizonana</name>
    <name type="common">Arizona spittle bug</name>
    <dbReference type="NCBI Taxonomy" id="38151"/>
    <lineage>
        <taxon>Eukaryota</taxon>
        <taxon>Metazoa</taxon>
        <taxon>Ecdysozoa</taxon>
        <taxon>Arthropoda</taxon>
        <taxon>Hexapoda</taxon>
        <taxon>Insecta</taxon>
        <taxon>Pterygota</taxon>
        <taxon>Neoptera</taxon>
        <taxon>Paraneoptera</taxon>
        <taxon>Hemiptera</taxon>
        <taxon>Auchenorrhyncha</taxon>
        <taxon>Cercopoidea</taxon>
        <taxon>Clastopteridae</taxon>
        <taxon>Clastoptera</taxon>
    </lineage>
</organism>
<dbReference type="Gene3D" id="1.10.220.160">
    <property type="match status" value="1"/>
</dbReference>
<keyword evidence="6" id="KW-0862">Zinc</keyword>
<keyword evidence="1" id="KW-0489">Methyltransferase</keyword>
<evidence type="ECO:0000313" key="9">
    <source>
        <dbReference type="EMBL" id="JAS17737.1"/>
    </source>
</evidence>
<dbReference type="SUPFAM" id="SSF48452">
    <property type="entry name" value="TPR-like"/>
    <property type="match status" value="1"/>
</dbReference>
<dbReference type="Pfam" id="PF01753">
    <property type="entry name" value="zf-MYND"/>
    <property type="match status" value="1"/>
</dbReference>
<dbReference type="PANTHER" id="PTHR46165:SF7">
    <property type="entry name" value="SET AND MYND DOMAIN-CONTAINING PROTEIN 4"/>
    <property type="match status" value="1"/>
</dbReference>
<dbReference type="GO" id="GO:0008270">
    <property type="term" value="F:zinc ion binding"/>
    <property type="evidence" value="ECO:0007669"/>
    <property type="project" value="UniProtKB-KW"/>
</dbReference>
<evidence type="ECO:0000256" key="2">
    <source>
        <dbReference type="ARBA" id="ARBA00022679"/>
    </source>
</evidence>
<gene>
    <name evidence="9" type="ORF">g.6235</name>
</gene>
<dbReference type="SUPFAM" id="SSF144232">
    <property type="entry name" value="HIT/MYND zinc finger-like"/>
    <property type="match status" value="1"/>
</dbReference>
<dbReference type="PROSITE" id="PS01360">
    <property type="entry name" value="ZF_MYND_1"/>
    <property type="match status" value="1"/>
</dbReference>
<dbReference type="InterPro" id="IPR011990">
    <property type="entry name" value="TPR-like_helical_dom_sf"/>
</dbReference>
<dbReference type="AlphaFoldDB" id="A0A1B6CWC9"/>
<dbReference type="InterPro" id="IPR044421">
    <property type="entry name" value="SMYD4_SET"/>
</dbReference>
<evidence type="ECO:0000256" key="5">
    <source>
        <dbReference type="ARBA" id="ARBA00022771"/>
    </source>
</evidence>
<protein>
    <recommendedName>
        <fullName evidence="8">MYND-type domain-containing protein</fullName>
    </recommendedName>
</protein>
<dbReference type="PROSITE" id="PS50865">
    <property type="entry name" value="ZF_MYND_2"/>
    <property type="match status" value="1"/>
</dbReference>
<dbReference type="EMBL" id="GEDC01019561">
    <property type="protein sequence ID" value="JAS17737.1"/>
    <property type="molecule type" value="Transcribed_RNA"/>
</dbReference>
<dbReference type="Gene3D" id="2.170.270.10">
    <property type="entry name" value="SET domain"/>
    <property type="match status" value="1"/>
</dbReference>
<evidence type="ECO:0000256" key="6">
    <source>
        <dbReference type="ARBA" id="ARBA00022833"/>
    </source>
</evidence>
<proteinExistence type="predicted"/>
<keyword evidence="5 7" id="KW-0863">Zinc-finger</keyword>
<keyword evidence="3" id="KW-0949">S-adenosyl-L-methionine</keyword>
<dbReference type="Gene3D" id="6.10.140.2220">
    <property type="match status" value="1"/>
</dbReference>
<dbReference type="InterPro" id="IPR052097">
    <property type="entry name" value="SET-MYND_domain_protein"/>
</dbReference>
<evidence type="ECO:0000256" key="3">
    <source>
        <dbReference type="ARBA" id="ARBA00022691"/>
    </source>
</evidence>
<dbReference type="Gene3D" id="1.25.40.10">
    <property type="entry name" value="Tetratricopeptide repeat domain"/>
    <property type="match status" value="1"/>
</dbReference>
<dbReference type="GO" id="GO:0005737">
    <property type="term" value="C:cytoplasm"/>
    <property type="evidence" value="ECO:0007669"/>
    <property type="project" value="TreeGrafter"/>
</dbReference>
<evidence type="ECO:0000259" key="8">
    <source>
        <dbReference type="PROSITE" id="PS50865"/>
    </source>
</evidence>
<dbReference type="GO" id="GO:0032259">
    <property type="term" value="P:methylation"/>
    <property type="evidence" value="ECO:0007669"/>
    <property type="project" value="UniProtKB-KW"/>
</dbReference>
<reference evidence="9" key="1">
    <citation type="submission" date="2015-12" db="EMBL/GenBank/DDBJ databases">
        <title>De novo transcriptome assembly of four potential Pierce s Disease insect vectors from Arizona vineyards.</title>
        <authorList>
            <person name="Tassone E.E."/>
        </authorList>
    </citation>
    <scope>NUCLEOTIDE SEQUENCE</scope>
</reference>
<keyword evidence="4" id="KW-0479">Metal-binding</keyword>
<feature type="domain" description="MYND-type" evidence="8">
    <location>
        <begin position="281"/>
        <end position="320"/>
    </location>
</feature>
<keyword evidence="2" id="KW-0808">Transferase</keyword>